<accession>A0A385EBH1</accession>
<organism evidence="1 2">
    <name type="scientific">Caulobacter phage CcrBL9</name>
    <dbReference type="NCBI Taxonomy" id="2283270"/>
    <lineage>
        <taxon>Viruses</taxon>
        <taxon>Duplodnaviria</taxon>
        <taxon>Heunggongvirae</taxon>
        <taxon>Uroviricota</taxon>
        <taxon>Caudoviricetes</taxon>
        <taxon>Jeanschmidtviridae</taxon>
        <taxon>Bertelyvirus</taxon>
        <taxon>Bertelyvirus BL9</taxon>
    </lineage>
</organism>
<gene>
    <name evidence="1" type="ORF">CcrBL9_gp217</name>
</gene>
<dbReference type="Proteomes" id="UP000259421">
    <property type="component" value="Segment"/>
</dbReference>
<keyword evidence="2" id="KW-1185">Reference proteome</keyword>
<evidence type="ECO:0000313" key="1">
    <source>
        <dbReference type="EMBL" id="AXQ69241.1"/>
    </source>
</evidence>
<proteinExistence type="predicted"/>
<reference evidence="1 2" key="2">
    <citation type="submission" date="2018-09" db="EMBL/GenBank/DDBJ databases">
        <title>Giant CbK-like Caulobacter bacteriophages have genetically divergent genomes.</title>
        <authorList>
            <person name="Wilson K."/>
            <person name="Ely B."/>
        </authorList>
    </citation>
    <scope>NUCLEOTIDE SEQUENCE [LARGE SCALE GENOMIC DNA]</scope>
</reference>
<evidence type="ECO:0000313" key="2">
    <source>
        <dbReference type="Proteomes" id="UP000259421"/>
    </source>
</evidence>
<name>A0A385EBH1_9CAUD</name>
<sequence>MSNPQPDPRGEREDRADDLGRRAAVLRQILDDETPDGRLVQRPSNRQKVEQICRIVGGKPDQFDLTDDFDFDRLIRTLSVDNAVAGLYLADLRAQFHGRLQESQEEAVNEWWFEQFDNMLILLRTGDAPPKKRLH</sequence>
<protein>
    <submittedName>
        <fullName evidence="1">Uncharacterized protein</fullName>
    </submittedName>
</protein>
<reference evidence="2" key="1">
    <citation type="submission" date="2018-07" db="EMBL/GenBank/DDBJ databases">
        <title>Giant CbK-like Caulobacter bacteriophages have genetically divergent genomes.</title>
        <authorList>
            <person name="Wilson K.M."/>
            <person name="Ely B."/>
        </authorList>
    </citation>
    <scope>NUCLEOTIDE SEQUENCE [LARGE SCALE GENOMIC DNA]</scope>
</reference>
<dbReference type="EMBL" id="MH588546">
    <property type="protein sequence ID" value="AXQ69241.1"/>
    <property type="molecule type" value="Genomic_DNA"/>
</dbReference>